<dbReference type="EMBL" id="JAZDWU010000006">
    <property type="protein sequence ID" value="KAK9998630.1"/>
    <property type="molecule type" value="Genomic_DNA"/>
</dbReference>
<name>A0AAW2CK96_9ROSI</name>
<evidence type="ECO:0000313" key="2">
    <source>
        <dbReference type="Proteomes" id="UP001459277"/>
    </source>
</evidence>
<evidence type="ECO:0008006" key="3">
    <source>
        <dbReference type="Google" id="ProtNLM"/>
    </source>
</evidence>
<proteinExistence type="predicted"/>
<dbReference type="PANTHER" id="PTHR47150:SF7">
    <property type="entry name" value="NUCLEASE"/>
    <property type="match status" value="1"/>
</dbReference>
<accession>A0AAW2CK96</accession>
<gene>
    <name evidence="1" type="ORF">SO802_018233</name>
</gene>
<organism evidence="1 2">
    <name type="scientific">Lithocarpus litseifolius</name>
    <dbReference type="NCBI Taxonomy" id="425828"/>
    <lineage>
        <taxon>Eukaryota</taxon>
        <taxon>Viridiplantae</taxon>
        <taxon>Streptophyta</taxon>
        <taxon>Embryophyta</taxon>
        <taxon>Tracheophyta</taxon>
        <taxon>Spermatophyta</taxon>
        <taxon>Magnoliopsida</taxon>
        <taxon>eudicotyledons</taxon>
        <taxon>Gunneridae</taxon>
        <taxon>Pentapetalae</taxon>
        <taxon>rosids</taxon>
        <taxon>fabids</taxon>
        <taxon>Fagales</taxon>
        <taxon>Fagaceae</taxon>
        <taxon>Lithocarpus</taxon>
    </lineage>
</organism>
<comment type="caution">
    <text evidence="1">The sequence shown here is derived from an EMBL/GenBank/DDBJ whole genome shotgun (WGS) entry which is preliminary data.</text>
</comment>
<reference evidence="1 2" key="1">
    <citation type="submission" date="2024-01" db="EMBL/GenBank/DDBJ databases">
        <title>A telomere-to-telomere, gap-free genome of sweet tea (Lithocarpus litseifolius).</title>
        <authorList>
            <person name="Zhou J."/>
        </authorList>
    </citation>
    <scope>NUCLEOTIDE SEQUENCE [LARGE SCALE GENOMIC DNA]</scope>
    <source>
        <strain evidence="1">Zhou-2022a</strain>
        <tissue evidence="1">Leaf</tissue>
    </source>
</reference>
<protein>
    <recommendedName>
        <fullName evidence="3">Maturase K</fullName>
    </recommendedName>
</protein>
<keyword evidence="2" id="KW-1185">Reference proteome</keyword>
<dbReference type="Proteomes" id="UP001459277">
    <property type="component" value="Unassembled WGS sequence"/>
</dbReference>
<dbReference type="AlphaFoldDB" id="A0AAW2CK96"/>
<evidence type="ECO:0000313" key="1">
    <source>
        <dbReference type="EMBL" id="KAK9998630.1"/>
    </source>
</evidence>
<sequence>MGRSLFRKLLFDDSNEDEIVKEVVMDSTSQRKRRSYIICNHLAGHERLYLDYFTDSLVYPELVFWRRFQMICSLFLILFLKVEAHDLYFFQKRNGGKKLGLSSFQKITAALRMQQYVWIGETTALQSLKKSVTMVVDIFFEEYLRKPNNKTLLNC</sequence>
<dbReference type="PANTHER" id="PTHR47150">
    <property type="entry name" value="OS12G0169200 PROTEIN"/>
    <property type="match status" value="1"/>
</dbReference>